<evidence type="ECO:0000313" key="2">
    <source>
        <dbReference type="EMBL" id="OWJ57441.1"/>
    </source>
</evidence>
<proteinExistence type="predicted"/>
<feature type="region of interest" description="Disordered" evidence="1">
    <location>
        <begin position="82"/>
        <end position="218"/>
    </location>
</feature>
<keyword evidence="3" id="KW-1185">Reference proteome</keyword>
<feature type="compositionally biased region" description="Basic and acidic residues" evidence="1">
    <location>
        <begin position="152"/>
        <end position="167"/>
    </location>
</feature>
<dbReference type="Proteomes" id="UP000196655">
    <property type="component" value="Unassembled WGS sequence"/>
</dbReference>
<feature type="compositionally biased region" description="Low complexity" evidence="1">
    <location>
        <begin position="182"/>
        <end position="191"/>
    </location>
</feature>
<feature type="compositionally biased region" description="Basic and acidic residues" evidence="1">
    <location>
        <begin position="82"/>
        <end position="101"/>
    </location>
</feature>
<feature type="compositionally biased region" description="Basic and acidic residues" evidence="1">
    <location>
        <begin position="192"/>
        <end position="205"/>
    </location>
</feature>
<name>A0A211YWV9_9PROT</name>
<sequence>MEMMPRDCGLEDGPVDPDLAWTRWALSSLGELVEIGLRTARMTATEQLATPIERTRPDFALAQVRLARSVRLSIAMSQRVRETYQDRKAGEADRTPAEKAADVATAGAAPPEAAPAEAAPAAGDGKPRAEPREALTESECLDIELESGDEAEERRDAALLPRDRDDGAAAAPDRLPPDHVPDAPAEAAAARPEPDWRRPSDESDTGRAVPKPSKPDTS</sequence>
<evidence type="ECO:0000313" key="3">
    <source>
        <dbReference type="Proteomes" id="UP000196655"/>
    </source>
</evidence>
<comment type="caution">
    <text evidence="2">The sequence shown here is derived from an EMBL/GenBank/DDBJ whole genome shotgun (WGS) entry which is preliminary data.</text>
</comment>
<evidence type="ECO:0000256" key="1">
    <source>
        <dbReference type="SAM" id="MobiDB-lite"/>
    </source>
</evidence>
<feature type="compositionally biased region" description="Basic and acidic residues" evidence="1">
    <location>
        <begin position="125"/>
        <end position="135"/>
    </location>
</feature>
<feature type="compositionally biased region" description="Low complexity" evidence="1">
    <location>
        <begin position="102"/>
        <end position="124"/>
    </location>
</feature>
<dbReference type="EMBL" id="NHON01000148">
    <property type="protein sequence ID" value="OWJ57441.1"/>
    <property type="molecule type" value="Genomic_DNA"/>
</dbReference>
<reference evidence="3" key="1">
    <citation type="submission" date="2017-05" db="EMBL/GenBank/DDBJ databases">
        <authorList>
            <person name="Macchi M."/>
            <person name="Festa S."/>
            <person name="Coppotelli B.M."/>
            <person name="Morelli I.S."/>
        </authorList>
    </citation>
    <scope>NUCLEOTIDE SEQUENCE [LARGE SCALE GENOMIC DNA]</scope>
    <source>
        <strain evidence="3">I</strain>
    </source>
</reference>
<gene>
    <name evidence="2" type="ORF">BWR60_34200</name>
</gene>
<protein>
    <submittedName>
        <fullName evidence="2">Uncharacterized protein</fullName>
    </submittedName>
</protein>
<organism evidence="2 3">
    <name type="scientific">Inquilinus limosus</name>
    <dbReference type="NCBI Taxonomy" id="171674"/>
    <lineage>
        <taxon>Bacteria</taxon>
        <taxon>Pseudomonadati</taxon>
        <taxon>Pseudomonadota</taxon>
        <taxon>Alphaproteobacteria</taxon>
        <taxon>Rhodospirillales</taxon>
        <taxon>Rhodospirillaceae</taxon>
        <taxon>Inquilinus</taxon>
    </lineage>
</organism>
<accession>A0A211YWV9</accession>
<dbReference type="AlphaFoldDB" id="A0A211YWV9"/>
<feature type="compositionally biased region" description="Acidic residues" evidence="1">
    <location>
        <begin position="139"/>
        <end position="151"/>
    </location>
</feature>
<dbReference type="RefSeq" id="WP_088157519.1">
    <property type="nucleotide sequence ID" value="NZ_NHON01000148.1"/>
</dbReference>